<dbReference type="GO" id="GO:0043565">
    <property type="term" value="F:sequence-specific DNA binding"/>
    <property type="evidence" value="ECO:0007669"/>
    <property type="project" value="InterPro"/>
</dbReference>
<keyword evidence="3" id="KW-0479">Metal-binding</keyword>
<organism evidence="14 15">
    <name type="scientific">Cyphomyrmex costatus</name>
    <dbReference type="NCBI Taxonomy" id="456900"/>
    <lineage>
        <taxon>Eukaryota</taxon>
        <taxon>Metazoa</taxon>
        <taxon>Ecdysozoa</taxon>
        <taxon>Arthropoda</taxon>
        <taxon>Hexapoda</taxon>
        <taxon>Insecta</taxon>
        <taxon>Pterygota</taxon>
        <taxon>Neoptera</taxon>
        <taxon>Endopterygota</taxon>
        <taxon>Hymenoptera</taxon>
        <taxon>Apocrita</taxon>
        <taxon>Aculeata</taxon>
        <taxon>Formicoidea</taxon>
        <taxon>Formicidae</taxon>
        <taxon>Myrmicinae</taxon>
        <taxon>Cyphomyrmex</taxon>
    </lineage>
</organism>
<evidence type="ECO:0000256" key="11">
    <source>
        <dbReference type="ARBA" id="ARBA00023306"/>
    </source>
</evidence>
<feature type="domain" description="THAP-type" evidence="13">
    <location>
        <begin position="1"/>
        <end position="91"/>
    </location>
</feature>
<comment type="similarity">
    <text evidence="2">Belongs to the THAP1 family.</text>
</comment>
<proteinExistence type="inferred from homology"/>
<evidence type="ECO:0000256" key="12">
    <source>
        <dbReference type="PROSITE-ProRule" id="PRU00309"/>
    </source>
</evidence>
<dbReference type="Proteomes" id="UP000078542">
    <property type="component" value="Unassembled WGS sequence"/>
</dbReference>
<evidence type="ECO:0000256" key="2">
    <source>
        <dbReference type="ARBA" id="ARBA00006177"/>
    </source>
</evidence>
<comment type="subcellular location">
    <subcellularLocation>
        <location evidence="1">Nucleus</location>
        <location evidence="1">Nucleoplasm</location>
    </subcellularLocation>
</comment>
<evidence type="ECO:0000313" key="15">
    <source>
        <dbReference type="Proteomes" id="UP000078542"/>
    </source>
</evidence>
<dbReference type="SMART" id="SM00692">
    <property type="entry name" value="DM3"/>
    <property type="match status" value="1"/>
</dbReference>
<evidence type="ECO:0000259" key="13">
    <source>
        <dbReference type="PROSITE" id="PS50950"/>
    </source>
</evidence>
<dbReference type="InterPro" id="IPR026516">
    <property type="entry name" value="THAP1/10"/>
</dbReference>
<dbReference type="InterPro" id="IPR006612">
    <property type="entry name" value="THAP_Znf"/>
</dbReference>
<evidence type="ECO:0000256" key="6">
    <source>
        <dbReference type="ARBA" id="ARBA00023015"/>
    </source>
</evidence>
<dbReference type="GO" id="GO:0005654">
    <property type="term" value="C:nucleoplasm"/>
    <property type="evidence" value="ECO:0007669"/>
    <property type="project" value="UniProtKB-SubCell"/>
</dbReference>
<evidence type="ECO:0000256" key="7">
    <source>
        <dbReference type="ARBA" id="ARBA00023054"/>
    </source>
</evidence>
<dbReference type="Gene3D" id="6.20.210.20">
    <property type="entry name" value="THAP domain"/>
    <property type="match status" value="1"/>
</dbReference>
<keyword evidence="11" id="KW-0131">Cell cycle</keyword>
<dbReference type="Pfam" id="PF05485">
    <property type="entry name" value="THAP"/>
    <property type="match status" value="1"/>
</dbReference>
<dbReference type="GO" id="GO:0008270">
    <property type="term" value="F:zinc ion binding"/>
    <property type="evidence" value="ECO:0007669"/>
    <property type="project" value="UniProtKB-KW"/>
</dbReference>
<dbReference type="AlphaFoldDB" id="A0A151IMP9"/>
<reference evidence="14 15" key="1">
    <citation type="submission" date="2016-03" db="EMBL/GenBank/DDBJ databases">
        <title>Cyphomyrmex costatus WGS genome.</title>
        <authorList>
            <person name="Nygaard S."/>
            <person name="Hu H."/>
            <person name="Boomsma J."/>
            <person name="Zhang G."/>
        </authorList>
    </citation>
    <scope>NUCLEOTIDE SEQUENCE [LARGE SCALE GENOMIC DNA]</scope>
    <source>
        <strain evidence="14">MS0001</strain>
        <tissue evidence="14">Whole body</tissue>
    </source>
</reference>
<evidence type="ECO:0000256" key="10">
    <source>
        <dbReference type="ARBA" id="ARBA00023242"/>
    </source>
</evidence>
<dbReference type="EMBL" id="KQ977026">
    <property type="protein sequence ID" value="KYN06230.1"/>
    <property type="molecule type" value="Genomic_DNA"/>
</dbReference>
<dbReference type="PROSITE" id="PS50950">
    <property type="entry name" value="ZF_THAP"/>
    <property type="match status" value="1"/>
</dbReference>
<evidence type="ECO:0000256" key="5">
    <source>
        <dbReference type="ARBA" id="ARBA00022833"/>
    </source>
</evidence>
<name>A0A151IMP9_9HYME</name>
<evidence type="ECO:0000256" key="1">
    <source>
        <dbReference type="ARBA" id="ARBA00004642"/>
    </source>
</evidence>
<dbReference type="PANTHER" id="PTHR46600:SF1">
    <property type="entry name" value="THAP DOMAIN-CONTAINING PROTEIN 1"/>
    <property type="match status" value="1"/>
</dbReference>
<protein>
    <recommendedName>
        <fullName evidence="13">THAP-type domain-containing protein</fullName>
    </recommendedName>
</protein>
<keyword evidence="9" id="KW-0804">Transcription</keyword>
<keyword evidence="5" id="KW-0862">Zinc</keyword>
<evidence type="ECO:0000256" key="8">
    <source>
        <dbReference type="ARBA" id="ARBA00023125"/>
    </source>
</evidence>
<dbReference type="InterPro" id="IPR038441">
    <property type="entry name" value="THAP_Znf_sf"/>
</dbReference>
<evidence type="ECO:0000256" key="4">
    <source>
        <dbReference type="ARBA" id="ARBA00022771"/>
    </source>
</evidence>
<evidence type="ECO:0000256" key="9">
    <source>
        <dbReference type="ARBA" id="ARBA00023163"/>
    </source>
</evidence>
<evidence type="ECO:0000313" key="14">
    <source>
        <dbReference type="EMBL" id="KYN06230.1"/>
    </source>
</evidence>
<accession>A0A151IMP9</accession>
<sequence length="119" mass="14075">MPTCCIKNCRNRSSCVFSDNLMFYTFPKDTDLCRKWLKACGINVNSQIKHERVCEVHFKTEHIERQLTKPRSNRIQRVIKRLKKGSVPTEFLNLPSGRKKRIYSFPQSCINKSQKKLIR</sequence>
<evidence type="ECO:0000256" key="3">
    <source>
        <dbReference type="ARBA" id="ARBA00022723"/>
    </source>
</evidence>
<dbReference type="SUPFAM" id="SSF57716">
    <property type="entry name" value="Glucocorticoid receptor-like (DNA-binding domain)"/>
    <property type="match status" value="1"/>
</dbReference>
<keyword evidence="10" id="KW-0539">Nucleus</keyword>
<keyword evidence="8 12" id="KW-0238">DNA-binding</keyword>
<keyword evidence="4 12" id="KW-0863">Zinc-finger</keyword>
<keyword evidence="7" id="KW-0175">Coiled coil</keyword>
<keyword evidence="15" id="KW-1185">Reference proteome</keyword>
<keyword evidence="6" id="KW-0805">Transcription regulation</keyword>
<dbReference type="SMART" id="SM00980">
    <property type="entry name" value="THAP"/>
    <property type="match status" value="1"/>
</dbReference>
<gene>
    <name evidence="14" type="ORF">ALC62_02822</name>
</gene>
<dbReference type="PANTHER" id="PTHR46600">
    <property type="entry name" value="THAP DOMAIN-CONTAINING"/>
    <property type="match status" value="1"/>
</dbReference>